<comment type="caution">
    <text evidence="1">The sequence shown here is derived from an EMBL/GenBank/DDBJ whole genome shotgun (WGS) entry which is preliminary data.</text>
</comment>
<dbReference type="InParanoid" id="A0A151Z2F1"/>
<organism evidence="1 2">
    <name type="scientific">Tieghemostelium lacteum</name>
    <name type="common">Slime mold</name>
    <name type="synonym">Dictyostelium lacteum</name>
    <dbReference type="NCBI Taxonomy" id="361077"/>
    <lineage>
        <taxon>Eukaryota</taxon>
        <taxon>Amoebozoa</taxon>
        <taxon>Evosea</taxon>
        <taxon>Eumycetozoa</taxon>
        <taxon>Dictyostelia</taxon>
        <taxon>Dictyosteliales</taxon>
        <taxon>Raperosteliaceae</taxon>
        <taxon>Tieghemostelium</taxon>
    </lineage>
</organism>
<gene>
    <name evidence="1" type="ORF">DLAC_11427</name>
</gene>
<name>A0A151Z2F1_TIELA</name>
<evidence type="ECO:0000313" key="1">
    <source>
        <dbReference type="EMBL" id="KYQ88141.1"/>
    </source>
</evidence>
<protein>
    <submittedName>
        <fullName evidence="1">Uncharacterized protein</fullName>
    </submittedName>
</protein>
<accession>A0A151Z2F1</accession>
<dbReference type="Proteomes" id="UP000076078">
    <property type="component" value="Unassembled WGS sequence"/>
</dbReference>
<keyword evidence="2" id="KW-1185">Reference proteome</keyword>
<proteinExistence type="predicted"/>
<reference evidence="1 2" key="1">
    <citation type="submission" date="2015-12" db="EMBL/GenBank/DDBJ databases">
        <title>Dictyostelia acquired genes for synthesis and detection of signals that induce cell-type specialization by lateral gene transfer from prokaryotes.</title>
        <authorList>
            <person name="Gloeckner G."/>
            <person name="Schaap P."/>
        </authorList>
    </citation>
    <scope>NUCLEOTIDE SEQUENCE [LARGE SCALE GENOMIC DNA]</scope>
    <source>
        <strain evidence="1 2">TK</strain>
    </source>
</reference>
<evidence type="ECO:0000313" key="2">
    <source>
        <dbReference type="Proteomes" id="UP000076078"/>
    </source>
</evidence>
<dbReference type="AlphaFoldDB" id="A0A151Z2F1"/>
<sequence>MRCLVGAFMNLQQRINKLPQLSSSFSFGKDIDNIHSFIFNETSKDKIEDLLRKWVSGNQPCVFGKLASKKIKGLDFHLSIVNSPQLYNDDGHLFDFLRNERVRFKERARRGEVSAHLIYFIHPQLAFARPSEELVDIQKYICSLHMPECYPIKEDVIYTESVPFQDKDGLKIYKAGVNVFYSSAHRTRNHDRRIPGGILISVNAPGHFMRLAIEKGFYKDQEQALADIRNMTIQSVGKGGYSHPEGISTTWHSESNLDRFGCPVHTGNSSYYSGFYHTDVLIPGELTKDERLLHEIENSDPMIFNWNVLFYVSLEEFPIDDPYYGEFIGIPVDDASMFFNSFQPRKFENKPLYEKEDD</sequence>
<dbReference type="EMBL" id="LODT01000054">
    <property type="protein sequence ID" value="KYQ88141.1"/>
    <property type="molecule type" value="Genomic_DNA"/>
</dbReference>